<keyword evidence="1 4" id="KW-0349">Heme</keyword>
<accession>A0A554WRY6</accession>
<evidence type="ECO:0000256" key="5">
    <source>
        <dbReference type="SAM" id="SignalP"/>
    </source>
</evidence>
<feature type="domain" description="Cytochrome c" evidence="6">
    <location>
        <begin position="96"/>
        <end position="210"/>
    </location>
</feature>
<evidence type="ECO:0000256" key="1">
    <source>
        <dbReference type="ARBA" id="ARBA00022617"/>
    </source>
</evidence>
<dbReference type="Pfam" id="PF00034">
    <property type="entry name" value="Cytochrom_C"/>
    <property type="match status" value="1"/>
</dbReference>
<keyword evidence="3 4" id="KW-0408">Iron</keyword>
<evidence type="ECO:0000256" key="3">
    <source>
        <dbReference type="ARBA" id="ARBA00023004"/>
    </source>
</evidence>
<dbReference type="OrthoDB" id="8562939at2"/>
<name>A0A554WRY6_9BURK</name>
<reference evidence="7 8" key="1">
    <citation type="submission" date="2019-07" db="EMBL/GenBank/DDBJ databases">
        <title>Tepidimonas thermarum AA-1 draft genome.</title>
        <authorList>
            <person name="Da Costa M.S."/>
            <person name="Froufe H.J.C."/>
            <person name="Egas C."/>
            <person name="Albuquerque L."/>
        </authorList>
    </citation>
    <scope>NUCLEOTIDE SEQUENCE [LARGE SCALE GENOMIC DNA]</scope>
    <source>
        <strain evidence="7 8">AA-1</strain>
    </source>
</reference>
<dbReference type="InterPro" id="IPR036909">
    <property type="entry name" value="Cyt_c-like_dom_sf"/>
</dbReference>
<proteinExistence type="predicted"/>
<dbReference type="RefSeq" id="WP_143904533.1">
    <property type="nucleotide sequence ID" value="NZ_VJOL01000100.1"/>
</dbReference>
<evidence type="ECO:0000256" key="4">
    <source>
        <dbReference type="PROSITE-ProRule" id="PRU00433"/>
    </source>
</evidence>
<dbReference type="PROSITE" id="PS51007">
    <property type="entry name" value="CYTC"/>
    <property type="match status" value="1"/>
</dbReference>
<dbReference type="Proteomes" id="UP000318542">
    <property type="component" value="Unassembled WGS sequence"/>
</dbReference>
<evidence type="ECO:0000259" key="6">
    <source>
        <dbReference type="PROSITE" id="PS51007"/>
    </source>
</evidence>
<organism evidence="7 8">
    <name type="scientific">Tepidimonas thermarum</name>
    <dbReference type="NCBI Taxonomy" id="335431"/>
    <lineage>
        <taxon>Bacteria</taxon>
        <taxon>Pseudomonadati</taxon>
        <taxon>Pseudomonadota</taxon>
        <taxon>Betaproteobacteria</taxon>
        <taxon>Burkholderiales</taxon>
        <taxon>Tepidimonas</taxon>
    </lineage>
</organism>
<gene>
    <name evidence="7" type="ORF">Tther_02574</name>
</gene>
<evidence type="ECO:0000256" key="2">
    <source>
        <dbReference type="ARBA" id="ARBA00022723"/>
    </source>
</evidence>
<dbReference type="PROSITE" id="PS51257">
    <property type="entry name" value="PROKAR_LIPOPROTEIN"/>
    <property type="match status" value="1"/>
</dbReference>
<protein>
    <submittedName>
        <fullName evidence="7">Sulfur oxidation c-type cytochrome SoxX</fullName>
    </submittedName>
</protein>
<keyword evidence="8" id="KW-1185">Reference proteome</keyword>
<dbReference type="GO" id="GO:0009055">
    <property type="term" value="F:electron transfer activity"/>
    <property type="evidence" value="ECO:0007669"/>
    <property type="project" value="InterPro"/>
</dbReference>
<dbReference type="GO" id="GO:0046872">
    <property type="term" value="F:metal ion binding"/>
    <property type="evidence" value="ECO:0007669"/>
    <property type="project" value="UniProtKB-KW"/>
</dbReference>
<keyword evidence="2 4" id="KW-0479">Metal-binding</keyword>
<evidence type="ECO:0000313" key="8">
    <source>
        <dbReference type="Proteomes" id="UP000318542"/>
    </source>
</evidence>
<sequence length="215" mass="23698">MKKTILVAWVPALVVVAGCSSSPSPADYDKMTMEVIKKSFVERGIAKLDRLEQDEARLACWQSEVSGKPLDDKTAKAIEEAAYKSVKWPSDGKFLGDWKEGEKIAQSGRGLTWSDSADIVNGGNCYNCHQIDKKEISFGTLGPSLWNYGKLRGVTDPNSPAAKPIIEYTWAKIWNSRAFNACTKMPSAGHRGILTEQQIKHVMALLLDPKSPVNQ</sequence>
<dbReference type="SUPFAM" id="SSF46626">
    <property type="entry name" value="Cytochrome c"/>
    <property type="match status" value="1"/>
</dbReference>
<dbReference type="Gene3D" id="1.10.760.10">
    <property type="entry name" value="Cytochrome c-like domain"/>
    <property type="match status" value="1"/>
</dbReference>
<feature type="signal peptide" evidence="5">
    <location>
        <begin position="1"/>
        <end position="26"/>
    </location>
</feature>
<dbReference type="NCBIfam" id="TIGR04485">
    <property type="entry name" value="thiosulf_SoxX"/>
    <property type="match status" value="1"/>
</dbReference>
<evidence type="ECO:0000313" key="7">
    <source>
        <dbReference type="EMBL" id="TSE26334.1"/>
    </source>
</evidence>
<feature type="chain" id="PRO_5022096916" evidence="5">
    <location>
        <begin position="27"/>
        <end position="215"/>
    </location>
</feature>
<dbReference type="InterPro" id="IPR009056">
    <property type="entry name" value="Cyt_c-like_dom"/>
</dbReference>
<dbReference type="EMBL" id="VJOL01000100">
    <property type="protein sequence ID" value="TSE26334.1"/>
    <property type="molecule type" value="Genomic_DNA"/>
</dbReference>
<dbReference type="GO" id="GO:0020037">
    <property type="term" value="F:heme binding"/>
    <property type="evidence" value="ECO:0007669"/>
    <property type="project" value="InterPro"/>
</dbReference>
<dbReference type="InterPro" id="IPR030999">
    <property type="entry name" value="Thiosulf_SoxX"/>
</dbReference>
<comment type="caution">
    <text evidence="7">The sequence shown here is derived from an EMBL/GenBank/DDBJ whole genome shotgun (WGS) entry which is preliminary data.</text>
</comment>
<dbReference type="AlphaFoldDB" id="A0A554WRY6"/>
<keyword evidence="5" id="KW-0732">Signal</keyword>